<dbReference type="RefSeq" id="WP_155463435.1">
    <property type="nucleotide sequence ID" value="NZ_WNKY01000008.1"/>
</dbReference>
<keyword evidence="4" id="KW-1185">Reference proteome</keyword>
<keyword evidence="1" id="KW-1133">Transmembrane helix</keyword>
<comment type="caution">
    <text evidence="3">The sequence shown here is derived from an EMBL/GenBank/DDBJ whole genome shotgun (WGS) entry which is preliminary data.</text>
</comment>
<reference evidence="3 4" key="1">
    <citation type="submission" date="2019-11" db="EMBL/GenBank/DDBJ databases">
        <title>Type strains purchased from KCTC, JCM and DSMZ.</title>
        <authorList>
            <person name="Lu H."/>
        </authorList>
    </citation>
    <scope>NUCLEOTIDE SEQUENCE [LARGE SCALE GENOMIC DNA]</scope>
    <source>
        <strain evidence="3 4">KCTC 22382</strain>
    </source>
</reference>
<evidence type="ECO:0000313" key="3">
    <source>
        <dbReference type="EMBL" id="MTV37956.1"/>
    </source>
</evidence>
<feature type="domain" description="TadE-like" evidence="2">
    <location>
        <begin position="6"/>
        <end position="48"/>
    </location>
</feature>
<evidence type="ECO:0000259" key="2">
    <source>
        <dbReference type="Pfam" id="PF07811"/>
    </source>
</evidence>
<dbReference type="Pfam" id="PF07811">
    <property type="entry name" value="TadE"/>
    <property type="match status" value="1"/>
</dbReference>
<organism evidence="3 4">
    <name type="scientific">Duganella radicis</name>
    <dbReference type="NCBI Taxonomy" id="551988"/>
    <lineage>
        <taxon>Bacteria</taxon>
        <taxon>Pseudomonadati</taxon>
        <taxon>Pseudomonadota</taxon>
        <taxon>Betaproteobacteria</taxon>
        <taxon>Burkholderiales</taxon>
        <taxon>Oxalobacteraceae</taxon>
        <taxon>Telluria group</taxon>
        <taxon>Duganella</taxon>
    </lineage>
</organism>
<feature type="transmembrane region" description="Helical" evidence="1">
    <location>
        <begin position="12"/>
        <end position="34"/>
    </location>
</feature>
<evidence type="ECO:0000256" key="1">
    <source>
        <dbReference type="SAM" id="Phobius"/>
    </source>
</evidence>
<accession>A0A6L6PFR7</accession>
<name>A0A6L6PFR7_9BURK</name>
<proteinExistence type="predicted"/>
<dbReference type="AlphaFoldDB" id="A0A6L6PFR7"/>
<dbReference type="EMBL" id="WNKY01000008">
    <property type="protein sequence ID" value="MTV37956.1"/>
    <property type="molecule type" value="Genomic_DNA"/>
</dbReference>
<dbReference type="OrthoDB" id="8702885at2"/>
<dbReference type="Proteomes" id="UP000475582">
    <property type="component" value="Unassembled WGS sequence"/>
</dbReference>
<keyword evidence="1" id="KW-0812">Transmembrane</keyword>
<keyword evidence="1" id="KW-0472">Membrane</keyword>
<evidence type="ECO:0000313" key="4">
    <source>
        <dbReference type="Proteomes" id="UP000475582"/>
    </source>
</evidence>
<sequence length="138" mass="14676">MKRQRGIVALELALILPVLLSLLASVVFYGRLAYDYEVVQKAAREGARYLSSVAAINLKNTTLANQESLLTQTIVQSALAPLGNDAATVLVTCDSVPCSALGAVPSEVSVTVILPVSNLFAGDALRLVTRRSMRYVGN</sequence>
<gene>
    <name evidence="3" type="ORF">GM676_10255</name>
</gene>
<protein>
    <recommendedName>
        <fullName evidence="2">TadE-like domain-containing protein</fullName>
    </recommendedName>
</protein>
<dbReference type="InterPro" id="IPR012495">
    <property type="entry name" value="TadE-like_dom"/>
</dbReference>